<sequence>MDNIPVTQETYDQLKQELEQLKKVERPKIIDEIAEARAQGDLSENFAYHAAKDRQGEIESRINYLEDRVARAVIVKYNGSGEIKFGATVKLLNKKTNRPITYTIVSPEGVDAINGKISFTSPIGKALLGKKKGDVAEVITPKGKNFFEILDVQ</sequence>
<comment type="function">
    <text evidence="6 8 9">Necessary for efficient RNA polymerase transcription elongation past template-encoded arresting sites. The arresting sites in DNA have the property of trapping a certain fraction of elongating RNA polymerases that pass through, resulting in locked ternary complexes. Cleavage of the nascent transcript by cleavage factors such as GreA or GreB allows the resumption of elongation from the new 3'terminus. GreA releases sequences of 2 to 3 nucleotides.</text>
</comment>
<dbReference type="AlphaFoldDB" id="A0A1M6X611"/>
<dbReference type="FunFam" id="1.10.287.180:FF:000001">
    <property type="entry name" value="Transcription elongation factor GreA"/>
    <property type="match status" value="1"/>
</dbReference>
<dbReference type="InterPro" id="IPR028624">
    <property type="entry name" value="Tscrpt_elong_fac_GreA/B"/>
</dbReference>
<dbReference type="Gene3D" id="3.10.50.30">
    <property type="entry name" value="Transcription elongation factor, GreA/GreB, C-terminal domain"/>
    <property type="match status" value="1"/>
</dbReference>
<dbReference type="FunFam" id="3.10.50.30:FF:000001">
    <property type="entry name" value="Transcription elongation factor GreA"/>
    <property type="match status" value="1"/>
</dbReference>
<dbReference type="NCBIfam" id="NF001261">
    <property type="entry name" value="PRK00226.1-2"/>
    <property type="match status" value="1"/>
</dbReference>
<dbReference type="InterPro" id="IPR022691">
    <property type="entry name" value="Tscrpt_elong_fac_GreA/B_N"/>
</dbReference>
<dbReference type="PIRSF" id="PIRSF006092">
    <property type="entry name" value="GreA_GreB"/>
    <property type="match status" value="1"/>
</dbReference>
<dbReference type="GO" id="GO:0003746">
    <property type="term" value="F:translation elongation factor activity"/>
    <property type="evidence" value="ECO:0007669"/>
    <property type="project" value="UniProtKB-KW"/>
</dbReference>
<keyword evidence="14" id="KW-1185">Reference proteome</keyword>
<dbReference type="GO" id="GO:0003677">
    <property type="term" value="F:DNA binding"/>
    <property type="evidence" value="ECO:0007669"/>
    <property type="project" value="UniProtKB-UniRule"/>
</dbReference>
<reference evidence="14" key="2">
    <citation type="submission" date="2016-11" db="EMBL/GenBank/DDBJ databases">
        <authorList>
            <person name="Varghese N."/>
            <person name="Submissions S."/>
        </authorList>
    </citation>
    <scope>NUCLEOTIDE SEQUENCE [LARGE SCALE GENOMIC DNA]</scope>
    <source>
        <strain evidence="14">UWOS</strain>
    </source>
</reference>
<keyword evidence="3 8" id="KW-0805">Transcription regulation</keyword>
<dbReference type="GO" id="GO:0006354">
    <property type="term" value="P:DNA-templated transcription elongation"/>
    <property type="evidence" value="ECO:0007669"/>
    <property type="project" value="TreeGrafter"/>
</dbReference>
<dbReference type="Pfam" id="PF01272">
    <property type="entry name" value="GreA_GreB"/>
    <property type="match status" value="1"/>
</dbReference>
<evidence type="ECO:0000313" key="12">
    <source>
        <dbReference type="EMBL" id="SHL01361.1"/>
    </source>
</evidence>
<dbReference type="PANTHER" id="PTHR30437">
    <property type="entry name" value="TRANSCRIPTION ELONGATION FACTOR GREA"/>
    <property type="match status" value="1"/>
</dbReference>
<accession>A0A1T4QJ56</accession>
<dbReference type="NCBIfam" id="TIGR01462">
    <property type="entry name" value="greA"/>
    <property type="match status" value="1"/>
</dbReference>
<dbReference type="Proteomes" id="UP000190449">
    <property type="component" value="Unassembled WGS sequence"/>
</dbReference>
<keyword evidence="12" id="KW-0251">Elongation factor</keyword>
<dbReference type="GO" id="GO:0032784">
    <property type="term" value="P:regulation of DNA-templated transcription elongation"/>
    <property type="evidence" value="ECO:0007669"/>
    <property type="project" value="UniProtKB-UniRule"/>
</dbReference>
<dbReference type="PROSITE" id="PS00830">
    <property type="entry name" value="GREAB_2"/>
    <property type="match status" value="1"/>
</dbReference>
<gene>
    <name evidence="8" type="primary">greA</name>
    <name evidence="13" type="ORF">SAMN02745108_02304</name>
    <name evidence="12" type="ORF">SAMN05720469_1292</name>
</gene>
<name>A0A1M6X611_9BACT</name>
<dbReference type="SUPFAM" id="SSF54534">
    <property type="entry name" value="FKBP-like"/>
    <property type="match status" value="1"/>
</dbReference>
<reference evidence="12" key="1">
    <citation type="submission" date="2016-11" db="EMBL/GenBank/DDBJ databases">
        <authorList>
            <person name="Jaros S."/>
            <person name="Januszkiewicz K."/>
            <person name="Wedrychowicz H."/>
        </authorList>
    </citation>
    <scope>NUCLEOTIDE SEQUENCE [LARGE SCALE GENOMIC DNA]</scope>
    <source>
        <strain evidence="12">UWOS</strain>
    </source>
</reference>
<evidence type="ECO:0000256" key="6">
    <source>
        <dbReference type="ARBA" id="ARBA00024916"/>
    </source>
</evidence>
<dbReference type="GO" id="GO:0070063">
    <property type="term" value="F:RNA polymerase binding"/>
    <property type="evidence" value="ECO:0007669"/>
    <property type="project" value="InterPro"/>
</dbReference>
<dbReference type="InterPro" id="IPR036805">
    <property type="entry name" value="Tscrpt_elong_fac_GreA/B_N_sf"/>
</dbReference>
<dbReference type="PANTHER" id="PTHR30437:SF4">
    <property type="entry name" value="TRANSCRIPTION ELONGATION FACTOR GREA"/>
    <property type="match status" value="1"/>
</dbReference>
<dbReference type="SUPFAM" id="SSF46557">
    <property type="entry name" value="GreA transcript cleavage protein, N-terminal domain"/>
    <property type="match status" value="1"/>
</dbReference>
<dbReference type="InterPro" id="IPR018151">
    <property type="entry name" value="TF_GreA/GreB_CS"/>
</dbReference>
<dbReference type="Gene3D" id="1.10.287.180">
    <property type="entry name" value="Transcription elongation factor, GreA/GreB, N-terminal domain"/>
    <property type="match status" value="1"/>
</dbReference>
<feature type="domain" description="Transcription elongation factor GreA/GreB N-terminal" evidence="11">
    <location>
        <begin position="4"/>
        <end position="74"/>
    </location>
</feature>
<evidence type="ECO:0000256" key="1">
    <source>
        <dbReference type="ARBA" id="ARBA00008213"/>
    </source>
</evidence>
<evidence type="ECO:0000259" key="11">
    <source>
        <dbReference type="Pfam" id="PF03449"/>
    </source>
</evidence>
<proteinExistence type="inferred from homology"/>
<evidence type="ECO:0000313" key="13">
    <source>
        <dbReference type="EMBL" id="SKA03755.1"/>
    </source>
</evidence>
<dbReference type="InterPro" id="IPR006359">
    <property type="entry name" value="Tscrpt_elong_fac_GreA"/>
</dbReference>
<evidence type="ECO:0000256" key="4">
    <source>
        <dbReference type="ARBA" id="ARBA00023125"/>
    </source>
</evidence>
<organism evidence="12 14">
    <name type="scientific">Fibrobacter intestinalis</name>
    <dbReference type="NCBI Taxonomy" id="28122"/>
    <lineage>
        <taxon>Bacteria</taxon>
        <taxon>Pseudomonadati</taxon>
        <taxon>Fibrobacterota</taxon>
        <taxon>Fibrobacteria</taxon>
        <taxon>Fibrobacterales</taxon>
        <taxon>Fibrobacteraceae</taxon>
        <taxon>Fibrobacter</taxon>
    </lineage>
</organism>
<keyword evidence="12" id="KW-0648">Protein biosynthesis</keyword>
<evidence type="ECO:0000256" key="5">
    <source>
        <dbReference type="ARBA" id="ARBA00023163"/>
    </source>
</evidence>
<reference evidence="13 15" key="3">
    <citation type="submission" date="2017-02" db="EMBL/GenBank/DDBJ databases">
        <authorList>
            <person name="Peterson S.W."/>
        </authorList>
    </citation>
    <scope>NUCLEOTIDE SEQUENCE [LARGE SCALE GENOMIC DNA]</scope>
    <source>
        <strain evidence="13 15">ATCC 43854</strain>
    </source>
</reference>
<dbReference type="STRING" id="28122.SAMN02745108_02304"/>
<evidence type="ECO:0000259" key="10">
    <source>
        <dbReference type="Pfam" id="PF01272"/>
    </source>
</evidence>
<dbReference type="EMBL" id="FUWU01000049">
    <property type="protein sequence ID" value="SKA03755.1"/>
    <property type="molecule type" value="Genomic_DNA"/>
</dbReference>
<dbReference type="Proteomes" id="UP000184275">
    <property type="component" value="Unassembled WGS sequence"/>
</dbReference>
<dbReference type="Pfam" id="PF03449">
    <property type="entry name" value="GreA_GreB_N"/>
    <property type="match status" value="1"/>
</dbReference>
<keyword evidence="4 8" id="KW-0238">DNA-binding</keyword>
<comment type="similarity">
    <text evidence="1 8 9">Belongs to the GreA/GreB family.</text>
</comment>
<dbReference type="NCBIfam" id="NF001263">
    <property type="entry name" value="PRK00226.1-4"/>
    <property type="match status" value="1"/>
</dbReference>
<dbReference type="HAMAP" id="MF_00105">
    <property type="entry name" value="GreA_GreB"/>
    <property type="match status" value="1"/>
</dbReference>
<dbReference type="EMBL" id="FRAW01000029">
    <property type="protein sequence ID" value="SHL01361.1"/>
    <property type="molecule type" value="Genomic_DNA"/>
</dbReference>
<accession>A0A1M6X611</accession>
<evidence type="ECO:0000256" key="9">
    <source>
        <dbReference type="RuleBase" id="RU000556"/>
    </source>
</evidence>
<protein>
    <recommendedName>
        <fullName evidence="2 8">Transcription elongation factor GreA</fullName>
    </recommendedName>
    <alternativeName>
        <fullName evidence="7 8">Transcript cleavage factor GreA</fullName>
    </alternativeName>
</protein>
<evidence type="ECO:0000256" key="7">
    <source>
        <dbReference type="ARBA" id="ARBA00030776"/>
    </source>
</evidence>
<evidence type="ECO:0000256" key="3">
    <source>
        <dbReference type="ARBA" id="ARBA00023015"/>
    </source>
</evidence>
<evidence type="ECO:0000313" key="15">
    <source>
        <dbReference type="Proteomes" id="UP000190449"/>
    </source>
</evidence>
<evidence type="ECO:0000256" key="8">
    <source>
        <dbReference type="HAMAP-Rule" id="MF_00105"/>
    </source>
</evidence>
<evidence type="ECO:0000313" key="14">
    <source>
        <dbReference type="Proteomes" id="UP000184275"/>
    </source>
</evidence>
<keyword evidence="5 8" id="KW-0804">Transcription</keyword>
<dbReference type="InterPro" id="IPR023459">
    <property type="entry name" value="Tscrpt_elong_fac_GreA/B_fam"/>
</dbReference>
<dbReference type="RefSeq" id="WP_073305538.1">
    <property type="nucleotide sequence ID" value="NZ_FRAW01000029.1"/>
</dbReference>
<dbReference type="InterPro" id="IPR001437">
    <property type="entry name" value="Tscrpt_elong_fac_GreA/B_C"/>
</dbReference>
<dbReference type="InterPro" id="IPR036953">
    <property type="entry name" value="GreA/GreB_C_sf"/>
</dbReference>
<evidence type="ECO:0000256" key="2">
    <source>
        <dbReference type="ARBA" id="ARBA00013729"/>
    </source>
</evidence>
<feature type="domain" description="Transcription elongation factor GreA/GreB C-terminal" evidence="10">
    <location>
        <begin position="80"/>
        <end position="152"/>
    </location>
</feature>